<dbReference type="EMBL" id="CP119311">
    <property type="protein sequence ID" value="WEK34501.1"/>
    <property type="molecule type" value="Genomic_DNA"/>
</dbReference>
<evidence type="ECO:0000313" key="2">
    <source>
        <dbReference type="Proteomes" id="UP001220610"/>
    </source>
</evidence>
<accession>A0AAJ5WPF9</accession>
<organism evidence="1 2">
    <name type="scientific">Candidatus Pseudobacter hemicellulosilyticus</name>
    <dbReference type="NCBI Taxonomy" id="3121375"/>
    <lineage>
        <taxon>Bacteria</taxon>
        <taxon>Pseudomonadati</taxon>
        <taxon>Bacteroidota</taxon>
        <taxon>Chitinophagia</taxon>
        <taxon>Chitinophagales</taxon>
        <taxon>Chitinophagaceae</taxon>
        <taxon>Pseudobacter</taxon>
    </lineage>
</organism>
<gene>
    <name evidence="1" type="ORF">P0Y53_18595</name>
</gene>
<dbReference type="Proteomes" id="UP001220610">
    <property type="component" value="Chromosome"/>
</dbReference>
<protein>
    <submittedName>
        <fullName evidence="1">Uncharacterized protein</fullName>
    </submittedName>
</protein>
<reference evidence="1" key="1">
    <citation type="submission" date="2023-03" db="EMBL/GenBank/DDBJ databases">
        <title>Andean soil-derived lignocellulolytic bacterial consortium as a source of novel taxa and putative plastic-active enzymes.</title>
        <authorList>
            <person name="Diaz-Garcia L."/>
            <person name="Chuvochina M."/>
            <person name="Feuerriegel G."/>
            <person name="Bunk B."/>
            <person name="Sproer C."/>
            <person name="Streit W.R."/>
            <person name="Rodriguez L.M."/>
            <person name="Overmann J."/>
            <person name="Jimenez D.J."/>
        </authorList>
    </citation>
    <scope>NUCLEOTIDE SEQUENCE</scope>
    <source>
        <strain evidence="1">MAG 7</strain>
    </source>
</reference>
<evidence type="ECO:0000313" key="1">
    <source>
        <dbReference type="EMBL" id="WEK34501.1"/>
    </source>
</evidence>
<sequence>MKLQISAKQPGRKQPLIANRSIDIEDIGSHPTVRQLLLAVVTQQVEEYNSKTPEKNLIPFLSKETINEQAGTGKVGFDTLYNDNKANLQKAREAALLAFGDGLFVLFCNDEQFDKLDTIIPLTPDTVITFIRLTFLAGSYW</sequence>
<proteinExistence type="predicted"/>
<name>A0AAJ5WPF9_9BACT</name>
<dbReference type="AlphaFoldDB" id="A0AAJ5WPF9"/>